<comment type="cofactor">
    <cofactor evidence="13">
        <name>[2Fe-2S] cluster</name>
        <dbReference type="ChEBI" id="CHEBI:190135"/>
    </cofactor>
    <text evidence="13">Binds 1 [2Fe-2S] cluster per subunit.</text>
</comment>
<gene>
    <name evidence="11" type="primary">pyrK</name>
    <name evidence="15" type="ORF">FTX54_009665</name>
</gene>
<reference evidence="15 16" key="1">
    <citation type="submission" date="2024-01" db="EMBL/GenBank/DDBJ databases">
        <title>Complete Genome Sequence of Alkalicoccus halolimnae BZ-SZ-XJ29T, a Moderately Halophilic Bacterium Isolated from a Salt Lake.</title>
        <authorList>
            <person name="Zhao B."/>
        </authorList>
    </citation>
    <scope>NUCLEOTIDE SEQUENCE [LARGE SCALE GENOMIC DNA]</scope>
    <source>
        <strain evidence="15 16">BZ-SZ-XJ29</strain>
    </source>
</reference>
<dbReference type="GO" id="GO:0050660">
    <property type="term" value="F:flavin adenine dinucleotide binding"/>
    <property type="evidence" value="ECO:0007669"/>
    <property type="project" value="InterPro"/>
</dbReference>
<evidence type="ECO:0000256" key="3">
    <source>
        <dbReference type="ARBA" id="ARBA00022630"/>
    </source>
</evidence>
<dbReference type="InterPro" id="IPR050353">
    <property type="entry name" value="PyrK_electron_transfer"/>
</dbReference>
<evidence type="ECO:0000256" key="2">
    <source>
        <dbReference type="ARBA" id="ARBA00022448"/>
    </source>
</evidence>
<keyword evidence="6 11" id="KW-0274">FAD</keyword>
<feature type="binding site" evidence="11 13">
    <location>
        <position position="221"/>
    </location>
    <ligand>
        <name>[2Fe-2S] cluster</name>
        <dbReference type="ChEBI" id="CHEBI:190135"/>
    </ligand>
</feature>
<evidence type="ECO:0000256" key="12">
    <source>
        <dbReference type="PIRSR" id="PIRSR006816-1"/>
    </source>
</evidence>
<feature type="binding site" evidence="11 12">
    <location>
        <begin position="51"/>
        <end position="54"/>
    </location>
    <ligand>
        <name>FAD</name>
        <dbReference type="ChEBI" id="CHEBI:57692"/>
    </ligand>
</feature>
<dbReference type="InterPro" id="IPR017938">
    <property type="entry name" value="Riboflavin_synthase-like_b-brl"/>
</dbReference>
<evidence type="ECO:0000256" key="8">
    <source>
        <dbReference type="ARBA" id="ARBA00022982"/>
    </source>
</evidence>
<dbReference type="GO" id="GO:0051537">
    <property type="term" value="F:2 iron, 2 sulfur cluster binding"/>
    <property type="evidence" value="ECO:0007669"/>
    <property type="project" value="UniProtKB-KW"/>
</dbReference>
<dbReference type="PRINTS" id="PR00409">
    <property type="entry name" value="PHDIOXRDTASE"/>
</dbReference>
<evidence type="ECO:0000256" key="9">
    <source>
        <dbReference type="ARBA" id="ARBA00023004"/>
    </source>
</evidence>
<dbReference type="EMBL" id="CP144914">
    <property type="protein sequence ID" value="WWD78698.1"/>
    <property type="molecule type" value="Genomic_DNA"/>
</dbReference>
<proteinExistence type="inferred from homology"/>
<evidence type="ECO:0000256" key="4">
    <source>
        <dbReference type="ARBA" id="ARBA00022714"/>
    </source>
</evidence>
<dbReference type="InterPro" id="IPR001433">
    <property type="entry name" value="OxRdtase_FAD/NAD-bd"/>
</dbReference>
<comment type="function">
    <text evidence="11">Responsible for channeling the electrons from the oxidation of dihydroorotate from the FMN redox center in the PyrD type B subunit to the ultimate electron acceptor NAD(+).</text>
</comment>
<dbReference type="HAMAP" id="MF_01211">
    <property type="entry name" value="DHODB_Fe_S_bind"/>
    <property type="match status" value="1"/>
</dbReference>
<dbReference type="CDD" id="cd06218">
    <property type="entry name" value="DHOD_e_trans"/>
    <property type="match status" value="1"/>
</dbReference>
<keyword evidence="7 11" id="KW-0665">Pyrimidine biosynthesis</keyword>
<dbReference type="InterPro" id="IPR037117">
    <property type="entry name" value="Dihydroorotate_DH_ele_sf"/>
</dbReference>
<dbReference type="InterPro" id="IPR023455">
    <property type="entry name" value="Dihydroorotate_DHASE_ETsu"/>
</dbReference>
<dbReference type="InterPro" id="IPR012165">
    <property type="entry name" value="Cyt_c3_hydrogenase_gsu"/>
</dbReference>
<dbReference type="SUPFAM" id="SSF63380">
    <property type="entry name" value="Riboflavin synthase domain-like"/>
    <property type="match status" value="1"/>
</dbReference>
<dbReference type="Pfam" id="PF00175">
    <property type="entry name" value="NAD_binding_1"/>
    <property type="match status" value="1"/>
</dbReference>
<keyword evidence="10 11" id="KW-0411">Iron-sulfur</keyword>
<keyword evidence="5 11" id="KW-0479">Metal-binding</keyword>
<keyword evidence="2 11" id="KW-0813">Transport</keyword>
<evidence type="ECO:0000259" key="14">
    <source>
        <dbReference type="PROSITE" id="PS51384"/>
    </source>
</evidence>
<keyword evidence="3 11" id="KW-0285">Flavoprotein</keyword>
<evidence type="ECO:0000256" key="13">
    <source>
        <dbReference type="PIRSR" id="PIRSR006816-2"/>
    </source>
</evidence>
<dbReference type="AlphaFoldDB" id="A0A5C7FM16"/>
<keyword evidence="16" id="KW-1185">Reference proteome</keyword>
<organism evidence="15 16">
    <name type="scientific">Alkalicoccus halolimnae</name>
    <dbReference type="NCBI Taxonomy" id="1667239"/>
    <lineage>
        <taxon>Bacteria</taxon>
        <taxon>Bacillati</taxon>
        <taxon>Bacillota</taxon>
        <taxon>Bacilli</taxon>
        <taxon>Bacillales</taxon>
        <taxon>Bacillaceae</taxon>
        <taxon>Alkalicoccus</taxon>
    </lineage>
</organism>
<accession>A0A5C7FM16</accession>
<evidence type="ECO:0000256" key="10">
    <source>
        <dbReference type="ARBA" id="ARBA00023014"/>
    </source>
</evidence>
<evidence type="ECO:0000256" key="7">
    <source>
        <dbReference type="ARBA" id="ARBA00022975"/>
    </source>
</evidence>
<dbReference type="InterPro" id="IPR039261">
    <property type="entry name" value="FNR_nucleotide-bd"/>
</dbReference>
<dbReference type="InterPro" id="IPR017927">
    <property type="entry name" value="FAD-bd_FR_type"/>
</dbReference>
<keyword evidence="8 11" id="KW-0249">Electron transport</keyword>
<dbReference type="PANTHER" id="PTHR43513:SF3">
    <property type="entry name" value="DIHYDROOROTATE DEHYDROGENASE B (NAD(+)), ELECTRON TRANSFER SUBUNIT-RELATED"/>
    <property type="match status" value="1"/>
</dbReference>
<dbReference type="KEGG" id="ahal:FTX54_009665"/>
<evidence type="ECO:0000313" key="16">
    <source>
        <dbReference type="Proteomes" id="UP000321816"/>
    </source>
</evidence>
<evidence type="ECO:0000256" key="1">
    <source>
        <dbReference type="ARBA" id="ARBA00006422"/>
    </source>
</evidence>
<feature type="binding site" evidence="11 12">
    <location>
        <begin position="66"/>
        <end position="68"/>
    </location>
    <ligand>
        <name>FAD</name>
        <dbReference type="ChEBI" id="CHEBI:57692"/>
    </ligand>
</feature>
<dbReference type="GO" id="GO:0046872">
    <property type="term" value="F:metal ion binding"/>
    <property type="evidence" value="ECO:0007669"/>
    <property type="project" value="UniProtKB-KW"/>
</dbReference>
<dbReference type="GO" id="GO:0044205">
    <property type="term" value="P:'de novo' UMP biosynthetic process"/>
    <property type="evidence" value="ECO:0007669"/>
    <property type="project" value="UniProtKB-UniRule"/>
</dbReference>
<dbReference type="OrthoDB" id="9778346at2"/>
<dbReference type="Gene3D" id="2.10.240.10">
    <property type="entry name" value="Dihydroorotate dehydrogenase, electron transfer subunit"/>
    <property type="match status" value="1"/>
</dbReference>
<feature type="binding site" evidence="11 13">
    <location>
        <position position="218"/>
    </location>
    <ligand>
        <name>[2Fe-2S] cluster</name>
        <dbReference type="ChEBI" id="CHEBI:190135"/>
    </ligand>
</feature>
<dbReference type="Pfam" id="PF10418">
    <property type="entry name" value="DHODB_Fe-S_bind"/>
    <property type="match status" value="1"/>
</dbReference>
<comment type="pathway">
    <text evidence="11">Pyrimidine metabolism; UMP biosynthesis via de novo pathway; orotate from (S)-dihydroorotate (NAD(+) route): step 1/1.</text>
</comment>
<feature type="binding site" evidence="11 12">
    <location>
        <begin position="73"/>
        <end position="74"/>
    </location>
    <ligand>
        <name>FAD</name>
        <dbReference type="ChEBI" id="CHEBI:57692"/>
    </ligand>
</feature>
<dbReference type="Gene3D" id="2.40.30.10">
    <property type="entry name" value="Translation factors"/>
    <property type="match status" value="1"/>
</dbReference>
<evidence type="ECO:0000256" key="6">
    <source>
        <dbReference type="ARBA" id="ARBA00022827"/>
    </source>
</evidence>
<protein>
    <recommendedName>
        <fullName evidence="11">Dihydroorotate dehydrogenase B (NAD(+)), electron transfer subunit</fullName>
    </recommendedName>
    <alternativeName>
        <fullName evidence="11">Dihydroorotate oxidase B, electron transfer subunit</fullName>
    </alternativeName>
</protein>
<evidence type="ECO:0000256" key="5">
    <source>
        <dbReference type="ARBA" id="ARBA00022723"/>
    </source>
</evidence>
<dbReference type="Gene3D" id="3.40.50.80">
    <property type="entry name" value="Nucleotide-binding domain of ferredoxin-NADP reductase (FNR) module"/>
    <property type="match status" value="1"/>
</dbReference>
<dbReference type="RefSeq" id="WP_147802392.1">
    <property type="nucleotide sequence ID" value="NZ_CP144914.1"/>
</dbReference>
<sequence length="251" mass="27358">MKKENLTVISQENLAPRIYRMKLKGESVRSMLTPGQFVHLKLGGRHPLLRRPISICDVEEDQLSIIYRVEGQGTSMLAEKKDGDTVDALGPLGEGFPITPSDDTALLIGGGVGIPPLYYLAKQLYDKGKRVKIILGFRRQEEMFLTEAFSRFGEVFVTTENGSCGTRGFVTDAIAKAGEFDVFYTCGPKPMLRAVEKAAGTNGYISLEERMGCGVGACLACVCDLKEAETDKSYVKACKDGPVFQAGEVVL</sequence>
<comment type="cofactor">
    <cofactor evidence="11">
        <name>[2Fe-2S] cluster</name>
        <dbReference type="ChEBI" id="CHEBI:190135"/>
    </cofactor>
    <text evidence="11">Binds 1 [2Fe-2S] cluster per subunit.</text>
</comment>
<keyword evidence="4 11" id="KW-0001">2Fe-2S</keyword>
<feature type="binding site" evidence="11 13">
    <location>
        <position position="238"/>
    </location>
    <ligand>
        <name>[2Fe-2S] cluster</name>
        <dbReference type="ChEBI" id="CHEBI:190135"/>
    </ligand>
</feature>
<dbReference type="PROSITE" id="PS51384">
    <property type="entry name" value="FAD_FR"/>
    <property type="match status" value="1"/>
</dbReference>
<dbReference type="Proteomes" id="UP000321816">
    <property type="component" value="Chromosome"/>
</dbReference>
<evidence type="ECO:0000256" key="11">
    <source>
        <dbReference type="HAMAP-Rule" id="MF_01211"/>
    </source>
</evidence>
<dbReference type="SUPFAM" id="SSF52343">
    <property type="entry name" value="Ferredoxin reductase-like, C-terminal NADP-linked domain"/>
    <property type="match status" value="1"/>
</dbReference>
<feature type="binding site" evidence="11 13">
    <location>
        <position position="213"/>
    </location>
    <ligand>
        <name>[2Fe-2S] cluster</name>
        <dbReference type="ChEBI" id="CHEBI:190135"/>
    </ligand>
</feature>
<dbReference type="GO" id="GO:0016491">
    <property type="term" value="F:oxidoreductase activity"/>
    <property type="evidence" value="ECO:0007669"/>
    <property type="project" value="InterPro"/>
</dbReference>
<comment type="similarity">
    <text evidence="1 11">Belongs to the PyrK family.</text>
</comment>
<dbReference type="InterPro" id="IPR019480">
    <property type="entry name" value="Dihydroorotate_DH_Fe-S-bd"/>
</dbReference>
<dbReference type="GO" id="GO:0009055">
    <property type="term" value="F:electron transfer activity"/>
    <property type="evidence" value="ECO:0007669"/>
    <property type="project" value="UniProtKB-UniRule"/>
</dbReference>
<evidence type="ECO:0000313" key="15">
    <source>
        <dbReference type="EMBL" id="WWD78698.1"/>
    </source>
</evidence>
<dbReference type="PIRSF" id="PIRSF006816">
    <property type="entry name" value="Cyc3_hyd_g"/>
    <property type="match status" value="1"/>
</dbReference>
<name>A0A5C7FM16_9BACI</name>
<feature type="domain" description="FAD-binding FR-type" evidence="14">
    <location>
        <begin position="1"/>
        <end position="98"/>
    </location>
</feature>
<dbReference type="PANTHER" id="PTHR43513">
    <property type="entry name" value="DIHYDROOROTATE DEHYDROGENASE B (NAD(+)), ELECTRON TRANSFER SUBUNIT"/>
    <property type="match status" value="1"/>
</dbReference>
<comment type="cofactor">
    <cofactor evidence="11 12">
        <name>FAD</name>
        <dbReference type="ChEBI" id="CHEBI:57692"/>
    </cofactor>
    <text evidence="11 12">Binds 1 FAD per subunit.</text>
</comment>
<comment type="subunit">
    <text evidence="11">Heterotetramer of 2 PyrK and 2 PyrD type B subunits.</text>
</comment>
<keyword evidence="9 11" id="KW-0408">Iron</keyword>
<dbReference type="NCBIfam" id="NF000799">
    <property type="entry name" value="PRK00054.1-4"/>
    <property type="match status" value="1"/>
</dbReference>